<feature type="domain" description="Peptidase M12A" evidence="3">
    <location>
        <begin position="1"/>
        <end position="74"/>
    </location>
</feature>
<keyword evidence="1 2" id="KW-0378">Hydrolase</keyword>
<dbReference type="PRINTS" id="PR00480">
    <property type="entry name" value="ASTACIN"/>
</dbReference>
<name>A0A183E711_9BILA</name>
<comment type="caution">
    <text evidence="1">Lacks conserved residue(s) required for the propagation of feature annotation.</text>
</comment>
<dbReference type="InterPro" id="IPR024079">
    <property type="entry name" value="MetalloPept_cat_dom_sf"/>
</dbReference>
<keyword evidence="1 2" id="KW-0479">Metal-binding</keyword>
<dbReference type="AlphaFoldDB" id="A0A183E711"/>
<accession>A0A183E711</accession>
<reference evidence="6" key="1">
    <citation type="submission" date="2016-06" db="UniProtKB">
        <authorList>
            <consortium name="WormBaseParasite"/>
        </authorList>
    </citation>
    <scope>IDENTIFICATION</scope>
</reference>
<dbReference type="SUPFAM" id="SSF55486">
    <property type="entry name" value="Metalloproteases ('zincins'), catalytic domain"/>
    <property type="match status" value="1"/>
</dbReference>
<comment type="cofactor">
    <cofactor evidence="1 2">
        <name>Zn(2+)</name>
        <dbReference type="ChEBI" id="CHEBI:29105"/>
    </cofactor>
    <text evidence="1 2">Binds 1 zinc ion per subunit.</text>
</comment>
<keyword evidence="1 2" id="KW-0482">Metalloprotease</keyword>
<feature type="active site" evidence="1">
    <location>
        <position position="34"/>
    </location>
</feature>
<evidence type="ECO:0000259" key="3">
    <source>
        <dbReference type="PROSITE" id="PS51864"/>
    </source>
</evidence>
<keyword evidence="5" id="KW-1185">Reference proteome</keyword>
<evidence type="ECO:0000256" key="2">
    <source>
        <dbReference type="RuleBase" id="RU361183"/>
    </source>
</evidence>
<dbReference type="GO" id="GO:0006508">
    <property type="term" value="P:proteolysis"/>
    <property type="evidence" value="ECO:0007669"/>
    <property type="project" value="UniProtKB-KW"/>
</dbReference>
<dbReference type="Pfam" id="PF01400">
    <property type="entry name" value="Astacin"/>
    <property type="match status" value="1"/>
</dbReference>
<sequence length="74" mass="8529">MHFFRCFADFARVGGPQQVSLADECLSYGTVIHELMHVVGFIHEHQRNDRDFFVDILWQNIIPGSAETIISHDI</sequence>
<dbReference type="GO" id="GO:0008270">
    <property type="term" value="F:zinc ion binding"/>
    <property type="evidence" value="ECO:0007669"/>
    <property type="project" value="UniProtKB-UniRule"/>
</dbReference>
<feature type="binding site" evidence="1">
    <location>
        <position position="37"/>
    </location>
    <ligand>
        <name>Zn(2+)</name>
        <dbReference type="ChEBI" id="CHEBI:29105"/>
        <note>catalytic</note>
    </ligand>
</feature>
<keyword evidence="1 2" id="KW-0862">Zinc</keyword>
<feature type="binding site" evidence="1">
    <location>
        <position position="33"/>
    </location>
    <ligand>
        <name>Zn(2+)</name>
        <dbReference type="ChEBI" id="CHEBI:29105"/>
        <note>catalytic</note>
    </ligand>
</feature>
<dbReference type="PROSITE" id="PS51864">
    <property type="entry name" value="ASTACIN"/>
    <property type="match status" value="1"/>
</dbReference>
<dbReference type="GO" id="GO:0004222">
    <property type="term" value="F:metalloendopeptidase activity"/>
    <property type="evidence" value="ECO:0007669"/>
    <property type="project" value="UniProtKB-UniRule"/>
</dbReference>
<evidence type="ECO:0000256" key="1">
    <source>
        <dbReference type="PROSITE-ProRule" id="PRU01211"/>
    </source>
</evidence>
<dbReference type="EC" id="3.4.24.-" evidence="2"/>
<proteinExistence type="predicted"/>
<dbReference type="InterPro" id="IPR001506">
    <property type="entry name" value="Peptidase_M12A"/>
</dbReference>
<reference evidence="4 5" key="2">
    <citation type="submission" date="2018-11" db="EMBL/GenBank/DDBJ databases">
        <authorList>
            <consortium name="Pathogen Informatics"/>
        </authorList>
    </citation>
    <scope>NUCLEOTIDE SEQUENCE [LARGE SCALE GENOMIC DNA]</scope>
</reference>
<dbReference type="Proteomes" id="UP000271098">
    <property type="component" value="Unassembled WGS sequence"/>
</dbReference>
<feature type="binding site" evidence="1">
    <location>
        <position position="43"/>
    </location>
    <ligand>
        <name>Zn(2+)</name>
        <dbReference type="ChEBI" id="CHEBI:29105"/>
        <note>catalytic</note>
    </ligand>
</feature>
<dbReference type="WBParaSite" id="GPUH_0001677401-mRNA-1">
    <property type="protein sequence ID" value="GPUH_0001677401-mRNA-1"/>
    <property type="gene ID" value="GPUH_0001677401"/>
</dbReference>
<evidence type="ECO:0000313" key="6">
    <source>
        <dbReference type="WBParaSite" id="GPUH_0001677401-mRNA-1"/>
    </source>
</evidence>
<dbReference type="OrthoDB" id="291007at2759"/>
<dbReference type="PANTHER" id="PTHR10127:SF798">
    <property type="entry name" value="ZINC METALLOPROTEINASE NAS-1"/>
    <property type="match status" value="1"/>
</dbReference>
<evidence type="ECO:0000313" key="4">
    <source>
        <dbReference type="EMBL" id="VDN28479.1"/>
    </source>
</evidence>
<dbReference type="PANTHER" id="PTHR10127">
    <property type="entry name" value="DISCOIDIN, CUB, EGF, LAMININ , AND ZINC METALLOPROTEASE DOMAIN CONTAINING"/>
    <property type="match status" value="1"/>
</dbReference>
<dbReference type="EMBL" id="UYRT01084187">
    <property type="protein sequence ID" value="VDN28479.1"/>
    <property type="molecule type" value="Genomic_DNA"/>
</dbReference>
<protein>
    <recommendedName>
        <fullName evidence="2">Metalloendopeptidase</fullName>
        <ecNumber evidence="2">3.4.24.-</ecNumber>
    </recommendedName>
</protein>
<keyword evidence="1 2" id="KW-0645">Protease</keyword>
<dbReference type="Gene3D" id="3.40.390.10">
    <property type="entry name" value="Collagenase (Catalytic Domain)"/>
    <property type="match status" value="1"/>
</dbReference>
<organism evidence="6">
    <name type="scientific">Gongylonema pulchrum</name>
    <dbReference type="NCBI Taxonomy" id="637853"/>
    <lineage>
        <taxon>Eukaryota</taxon>
        <taxon>Metazoa</taxon>
        <taxon>Ecdysozoa</taxon>
        <taxon>Nematoda</taxon>
        <taxon>Chromadorea</taxon>
        <taxon>Rhabditida</taxon>
        <taxon>Spirurina</taxon>
        <taxon>Spiruromorpha</taxon>
        <taxon>Spiruroidea</taxon>
        <taxon>Gongylonematidae</taxon>
        <taxon>Gongylonema</taxon>
    </lineage>
</organism>
<gene>
    <name evidence="4" type="ORF">GPUH_LOCUS16752</name>
</gene>
<evidence type="ECO:0000313" key="5">
    <source>
        <dbReference type="Proteomes" id="UP000271098"/>
    </source>
</evidence>